<dbReference type="InterPro" id="IPR017972">
    <property type="entry name" value="Cyt_P450_CS"/>
</dbReference>
<dbReference type="InterPro" id="IPR036396">
    <property type="entry name" value="Cyt_P450_sf"/>
</dbReference>
<protein>
    <submittedName>
        <fullName evidence="9">Cytochrome P450</fullName>
    </submittedName>
</protein>
<keyword evidence="2 6" id="KW-0479">Metal-binding</keyword>
<feature type="binding site" description="axial binding residue" evidence="6">
    <location>
        <position position="459"/>
    </location>
    <ligand>
        <name>heme</name>
        <dbReference type="ChEBI" id="CHEBI:30413"/>
    </ligand>
    <ligandPart>
        <name>Fe</name>
        <dbReference type="ChEBI" id="CHEBI:18248"/>
    </ligandPart>
</feature>
<dbReference type="InterPro" id="IPR001128">
    <property type="entry name" value="Cyt_P450"/>
</dbReference>
<gene>
    <name evidence="9" type="ORF">B0T22DRAFT_378965</name>
</gene>
<evidence type="ECO:0000256" key="3">
    <source>
        <dbReference type="ARBA" id="ARBA00023002"/>
    </source>
</evidence>
<organism evidence="9 10">
    <name type="scientific">Podospora appendiculata</name>
    <dbReference type="NCBI Taxonomy" id="314037"/>
    <lineage>
        <taxon>Eukaryota</taxon>
        <taxon>Fungi</taxon>
        <taxon>Dikarya</taxon>
        <taxon>Ascomycota</taxon>
        <taxon>Pezizomycotina</taxon>
        <taxon>Sordariomycetes</taxon>
        <taxon>Sordariomycetidae</taxon>
        <taxon>Sordariales</taxon>
        <taxon>Podosporaceae</taxon>
        <taxon>Podospora</taxon>
    </lineage>
</organism>
<name>A0AAE0XCT6_9PEZI</name>
<dbReference type="PROSITE" id="PS00086">
    <property type="entry name" value="CYTOCHROME_P450"/>
    <property type="match status" value="1"/>
</dbReference>
<evidence type="ECO:0000256" key="7">
    <source>
        <dbReference type="RuleBase" id="RU000461"/>
    </source>
</evidence>
<dbReference type="PRINTS" id="PR00463">
    <property type="entry name" value="EP450I"/>
</dbReference>
<keyword evidence="10" id="KW-1185">Reference proteome</keyword>
<evidence type="ECO:0000313" key="9">
    <source>
        <dbReference type="EMBL" id="KAK3690335.1"/>
    </source>
</evidence>
<comment type="cofactor">
    <cofactor evidence="6">
        <name>heme</name>
        <dbReference type="ChEBI" id="CHEBI:30413"/>
    </cofactor>
</comment>
<dbReference type="PRINTS" id="PR00385">
    <property type="entry name" value="P450"/>
</dbReference>
<accession>A0AAE0XCT6</accession>
<dbReference type="GO" id="GO:0016705">
    <property type="term" value="F:oxidoreductase activity, acting on paired donors, with incorporation or reduction of molecular oxygen"/>
    <property type="evidence" value="ECO:0007669"/>
    <property type="project" value="InterPro"/>
</dbReference>
<evidence type="ECO:0000256" key="5">
    <source>
        <dbReference type="ARBA" id="ARBA00023033"/>
    </source>
</evidence>
<comment type="caution">
    <text evidence="9">The sequence shown here is derived from an EMBL/GenBank/DDBJ whole genome shotgun (WGS) entry which is preliminary data.</text>
</comment>
<evidence type="ECO:0000256" key="1">
    <source>
        <dbReference type="ARBA" id="ARBA00010617"/>
    </source>
</evidence>
<keyword evidence="8" id="KW-0812">Transmembrane</keyword>
<evidence type="ECO:0000256" key="4">
    <source>
        <dbReference type="ARBA" id="ARBA00023004"/>
    </source>
</evidence>
<comment type="similarity">
    <text evidence="1 7">Belongs to the cytochrome P450 family.</text>
</comment>
<evidence type="ECO:0000256" key="2">
    <source>
        <dbReference type="ARBA" id="ARBA00022723"/>
    </source>
</evidence>
<feature type="transmembrane region" description="Helical" evidence="8">
    <location>
        <begin position="21"/>
        <end position="40"/>
    </location>
</feature>
<dbReference type="PANTHER" id="PTHR46300">
    <property type="entry name" value="P450, PUTATIVE (EUROFUNG)-RELATED-RELATED"/>
    <property type="match status" value="1"/>
</dbReference>
<evidence type="ECO:0000313" key="10">
    <source>
        <dbReference type="Proteomes" id="UP001270362"/>
    </source>
</evidence>
<dbReference type="InterPro" id="IPR050364">
    <property type="entry name" value="Cytochrome_P450_fung"/>
</dbReference>
<keyword evidence="8" id="KW-0472">Membrane</keyword>
<evidence type="ECO:0000256" key="8">
    <source>
        <dbReference type="SAM" id="Phobius"/>
    </source>
</evidence>
<keyword evidence="5 7" id="KW-0503">Monooxygenase</keyword>
<sequence>MVSDAEQAAGAFYGDHGPLCVLAAAVTVLASIFLAAIEYFKPVGKRRAKNGTLPKLPPGPAGVPILGTLATSLKRPPEPPSNPFQQLNSLAQYGEMATVHIGSKTWIFLNSKRVVAEIIAKRGSATNQRTPMPVSSGIISHGDRRTVLMMQEDWAEPRRVMHSLLTGSQMRQYGEWQELESTQMMAEYLLKPELWHRHHYRYANSVVHRIALGERLAKSTRELEDMQNCVNIFVGNIGTSIVDWLPELARLPRWLQPWRPHWERLEQWNFRVYSEWWVPTRDKVLAGTAPPSFVRDTLLHPDTKYKGSDEDAMYVAMQLIEAGSDTTREALNILVMAALEYPEPFAKARAEVDRVCGVGAEARLPTLADMDSLGYIGAMAKEGLRWHPIFNTTPDHAASKDVEFEGYYFPTGVGFVINQVLVCNECENPEAFVPERWMDGHELDITHGLWQFGGGRRICVGYRLAQRSLFINIARLVQSFNFEANGPYNPKILNLESTGEPFPVKVSIRNEHYAKLIMAEAEKAGVVEDAKMARDKL</sequence>
<proteinExistence type="inferred from homology"/>
<dbReference type="Proteomes" id="UP001270362">
    <property type="component" value="Unassembled WGS sequence"/>
</dbReference>
<keyword evidence="3 7" id="KW-0560">Oxidoreductase</keyword>
<reference evidence="9" key="1">
    <citation type="journal article" date="2023" name="Mol. Phylogenet. Evol.">
        <title>Genome-scale phylogeny and comparative genomics of the fungal order Sordariales.</title>
        <authorList>
            <person name="Hensen N."/>
            <person name="Bonometti L."/>
            <person name="Westerberg I."/>
            <person name="Brannstrom I.O."/>
            <person name="Guillou S."/>
            <person name="Cros-Aarteil S."/>
            <person name="Calhoun S."/>
            <person name="Haridas S."/>
            <person name="Kuo A."/>
            <person name="Mondo S."/>
            <person name="Pangilinan J."/>
            <person name="Riley R."/>
            <person name="LaButti K."/>
            <person name="Andreopoulos B."/>
            <person name="Lipzen A."/>
            <person name="Chen C."/>
            <person name="Yan M."/>
            <person name="Daum C."/>
            <person name="Ng V."/>
            <person name="Clum A."/>
            <person name="Steindorff A."/>
            <person name="Ohm R.A."/>
            <person name="Martin F."/>
            <person name="Silar P."/>
            <person name="Natvig D.O."/>
            <person name="Lalanne C."/>
            <person name="Gautier V."/>
            <person name="Ament-Velasquez S.L."/>
            <person name="Kruys A."/>
            <person name="Hutchinson M.I."/>
            <person name="Powell A.J."/>
            <person name="Barry K."/>
            <person name="Miller A.N."/>
            <person name="Grigoriev I.V."/>
            <person name="Debuchy R."/>
            <person name="Gladieux P."/>
            <person name="Hiltunen Thoren M."/>
            <person name="Johannesson H."/>
        </authorList>
    </citation>
    <scope>NUCLEOTIDE SEQUENCE</scope>
    <source>
        <strain evidence="9">CBS 314.62</strain>
    </source>
</reference>
<reference evidence="9" key="2">
    <citation type="submission" date="2023-06" db="EMBL/GenBank/DDBJ databases">
        <authorList>
            <consortium name="Lawrence Berkeley National Laboratory"/>
            <person name="Haridas S."/>
            <person name="Hensen N."/>
            <person name="Bonometti L."/>
            <person name="Westerberg I."/>
            <person name="Brannstrom I.O."/>
            <person name="Guillou S."/>
            <person name="Cros-Aarteil S."/>
            <person name="Calhoun S."/>
            <person name="Kuo A."/>
            <person name="Mondo S."/>
            <person name="Pangilinan J."/>
            <person name="Riley R."/>
            <person name="Labutti K."/>
            <person name="Andreopoulos B."/>
            <person name="Lipzen A."/>
            <person name="Chen C."/>
            <person name="Yanf M."/>
            <person name="Daum C."/>
            <person name="Ng V."/>
            <person name="Clum A."/>
            <person name="Steindorff A."/>
            <person name="Ohm R."/>
            <person name="Martin F."/>
            <person name="Silar P."/>
            <person name="Natvig D."/>
            <person name="Lalanne C."/>
            <person name="Gautier V."/>
            <person name="Ament-Velasquez S.L."/>
            <person name="Kruys A."/>
            <person name="Hutchinson M.I."/>
            <person name="Powell A.J."/>
            <person name="Barry K."/>
            <person name="Miller A.N."/>
            <person name="Grigoriev I.V."/>
            <person name="Debuchy R."/>
            <person name="Gladieux P."/>
            <person name="Thoren M.H."/>
            <person name="Johannesson H."/>
        </authorList>
    </citation>
    <scope>NUCLEOTIDE SEQUENCE</scope>
    <source>
        <strain evidence="9">CBS 314.62</strain>
    </source>
</reference>
<dbReference type="GO" id="GO:0005506">
    <property type="term" value="F:iron ion binding"/>
    <property type="evidence" value="ECO:0007669"/>
    <property type="project" value="InterPro"/>
</dbReference>
<dbReference type="GO" id="GO:0020037">
    <property type="term" value="F:heme binding"/>
    <property type="evidence" value="ECO:0007669"/>
    <property type="project" value="InterPro"/>
</dbReference>
<dbReference type="GO" id="GO:0004497">
    <property type="term" value="F:monooxygenase activity"/>
    <property type="evidence" value="ECO:0007669"/>
    <property type="project" value="UniProtKB-KW"/>
</dbReference>
<dbReference type="AlphaFoldDB" id="A0AAE0XCT6"/>
<keyword evidence="4 6" id="KW-0408">Iron</keyword>
<dbReference type="SUPFAM" id="SSF48264">
    <property type="entry name" value="Cytochrome P450"/>
    <property type="match status" value="1"/>
</dbReference>
<dbReference type="EMBL" id="JAULSO010000002">
    <property type="protein sequence ID" value="KAK3690335.1"/>
    <property type="molecule type" value="Genomic_DNA"/>
</dbReference>
<evidence type="ECO:0000256" key="6">
    <source>
        <dbReference type="PIRSR" id="PIRSR602401-1"/>
    </source>
</evidence>
<dbReference type="CDD" id="cd11065">
    <property type="entry name" value="CYP64-like"/>
    <property type="match status" value="1"/>
</dbReference>
<dbReference type="InterPro" id="IPR002401">
    <property type="entry name" value="Cyt_P450_E_grp-I"/>
</dbReference>
<keyword evidence="8" id="KW-1133">Transmembrane helix</keyword>
<dbReference type="Pfam" id="PF00067">
    <property type="entry name" value="p450"/>
    <property type="match status" value="1"/>
</dbReference>
<dbReference type="Gene3D" id="1.10.630.10">
    <property type="entry name" value="Cytochrome P450"/>
    <property type="match status" value="1"/>
</dbReference>
<keyword evidence="6 7" id="KW-0349">Heme</keyword>
<dbReference type="PANTHER" id="PTHR46300:SF2">
    <property type="entry name" value="CYTOCHROME P450 MONOOXYGENASE ALNH-RELATED"/>
    <property type="match status" value="1"/>
</dbReference>